<gene>
    <name evidence="2" type="primary">A024</name>
</gene>
<proteinExistence type="predicted"/>
<sequence length="178" mass="20342">MNKINIFFLIKNHISSFKNEDSDSLSKSDIFFHLIFPIIASGTICFLFKVMPSSVVGIMVNFGAITTALLMSAVVMVYDQKSKLIDKKDNETIADKITSYLKHINLYKELCHNICYAILTSILIVILSAVISFYDSKINTGFSYYFFITCSFFCYSLFISTMITFLMILKRFSIILDN</sequence>
<feature type="transmembrane region" description="Helical" evidence="1">
    <location>
        <begin position="56"/>
        <end position="78"/>
    </location>
</feature>
<evidence type="ECO:0000256" key="1">
    <source>
        <dbReference type="SAM" id="Phobius"/>
    </source>
</evidence>
<name>A0A0B4S3C2_ACIBA</name>
<feature type="transmembrane region" description="Helical" evidence="1">
    <location>
        <begin position="30"/>
        <end position="50"/>
    </location>
</feature>
<keyword evidence="1" id="KW-0812">Transmembrane</keyword>
<keyword evidence="1" id="KW-0472">Membrane</keyword>
<evidence type="ECO:0000313" key="2">
    <source>
        <dbReference type="EMBL" id="AIZ49201.1"/>
    </source>
</evidence>
<organism evidence="2">
    <name type="scientific">Acinetobacter baumannii</name>
    <dbReference type="NCBI Taxonomy" id="470"/>
    <lineage>
        <taxon>Bacteria</taxon>
        <taxon>Pseudomonadati</taxon>
        <taxon>Pseudomonadota</taxon>
        <taxon>Gammaproteobacteria</taxon>
        <taxon>Moraxellales</taxon>
        <taxon>Moraxellaceae</taxon>
        <taxon>Acinetobacter</taxon>
        <taxon>Acinetobacter calcoaceticus/baumannii complex</taxon>
    </lineage>
</organism>
<reference evidence="2" key="1">
    <citation type="submission" date="2016-01" db="EMBL/GenBank/DDBJ databases">
        <title>Acinetobacter baumannii genomic island 1 (AGI1) a novel antibiotic resistance island found in ST25 A. baumannii.</title>
        <authorList>
            <person name="Hamidian M."/>
            <person name="Hall R.M."/>
        </authorList>
    </citation>
    <scope>NUCLEOTIDE SEQUENCE</scope>
    <source>
        <strain evidence="2">D4</strain>
    </source>
</reference>
<accession>A0A0B4S3C2</accession>
<keyword evidence="1" id="KW-1133">Transmembrane helix</keyword>
<protein>
    <submittedName>
        <fullName evidence="2">A024</fullName>
    </submittedName>
</protein>
<feature type="transmembrane region" description="Helical" evidence="1">
    <location>
        <begin position="146"/>
        <end position="169"/>
    </location>
</feature>
<dbReference type="EMBL" id="KP054476">
    <property type="protein sequence ID" value="AIZ49201.1"/>
    <property type="molecule type" value="Genomic_DNA"/>
</dbReference>
<feature type="transmembrane region" description="Helical" evidence="1">
    <location>
        <begin position="114"/>
        <end position="134"/>
    </location>
</feature>
<dbReference type="AlphaFoldDB" id="A0A0B4S3C2"/>